<comment type="caution">
    <text evidence="6">The sequence shown here is derived from an EMBL/GenBank/DDBJ whole genome shotgun (WGS) entry which is preliminary data.</text>
</comment>
<protein>
    <submittedName>
        <fullName evidence="6">Uncharacterized protein</fullName>
    </submittedName>
</protein>
<evidence type="ECO:0000256" key="4">
    <source>
        <dbReference type="ARBA" id="ARBA00023136"/>
    </source>
</evidence>
<keyword evidence="7" id="KW-1185">Reference proteome</keyword>
<sequence length="501" mass="57560">MEHQYQQHMQAFPGSLLPISEYVNYTKIIGGFPPRSESETFAQVMEKFGRKQTGQILVSNGGLGSRFLRSLADQSSNRGEREFDDYHFNFTSRFPLSSLKSRPNPFVTIRFITLGSFHTDRTKHLSFYEDTKMEEQLKSNLENHHQRCLDSDRIGYECFRMINMHGRSFFSVEQHVKFWTYAVEVGENMEGRWSAVLCSDFGKKGAISPWMLPSHGDTSGEFFHLFTTELDAGFKKGGSTLQTTFTGRQRSTVSERPNPFASRARDDMAMSEEDLKLCARDPFVLVADLFDTSALCWMQVLSFMRDSFEKQPDDPEMKVKLLGRDKRLLDRAIRYFTETIRFIESQNQSRARLEWPVCLEEDTARVDEIAETLKRDFEILREDAQTLSTTFQESTGIVMTSLSVESSQQSLVESRRVQMVAYLAFVYVPLGFIASFFGMNVEQLSHDPSIWWFVGASLIALAISAAIFFLGGKKDQIEVHQQSGFTTHHPTHLSRRLSRYT</sequence>
<dbReference type="Pfam" id="PF01544">
    <property type="entry name" value="CorA"/>
    <property type="match status" value="1"/>
</dbReference>
<dbReference type="GO" id="GO:0016020">
    <property type="term" value="C:membrane"/>
    <property type="evidence" value="ECO:0007669"/>
    <property type="project" value="UniProtKB-SubCell"/>
</dbReference>
<evidence type="ECO:0000256" key="1">
    <source>
        <dbReference type="ARBA" id="ARBA00004141"/>
    </source>
</evidence>
<proteinExistence type="predicted"/>
<dbReference type="AlphaFoldDB" id="A0A439D552"/>
<feature type="transmembrane region" description="Helical" evidence="5">
    <location>
        <begin position="450"/>
        <end position="471"/>
    </location>
</feature>
<reference evidence="6 7" key="1">
    <citation type="submission" date="2018-12" db="EMBL/GenBank/DDBJ databases">
        <title>Draft genome sequence of Xylaria grammica IHI A82.</title>
        <authorList>
            <person name="Buettner E."/>
            <person name="Kellner H."/>
        </authorList>
    </citation>
    <scope>NUCLEOTIDE SEQUENCE [LARGE SCALE GENOMIC DNA]</scope>
    <source>
        <strain evidence="6 7">IHI A82</strain>
    </source>
</reference>
<keyword evidence="2 5" id="KW-0812">Transmembrane</keyword>
<dbReference type="SUPFAM" id="SSF144083">
    <property type="entry name" value="Magnesium transport protein CorA, transmembrane region"/>
    <property type="match status" value="1"/>
</dbReference>
<name>A0A439D552_9PEZI</name>
<accession>A0A439D552</accession>
<feature type="transmembrane region" description="Helical" evidence="5">
    <location>
        <begin position="419"/>
        <end position="438"/>
    </location>
</feature>
<dbReference type="GO" id="GO:0046873">
    <property type="term" value="F:metal ion transmembrane transporter activity"/>
    <property type="evidence" value="ECO:0007669"/>
    <property type="project" value="InterPro"/>
</dbReference>
<organism evidence="6 7">
    <name type="scientific">Xylaria grammica</name>
    <dbReference type="NCBI Taxonomy" id="363999"/>
    <lineage>
        <taxon>Eukaryota</taxon>
        <taxon>Fungi</taxon>
        <taxon>Dikarya</taxon>
        <taxon>Ascomycota</taxon>
        <taxon>Pezizomycotina</taxon>
        <taxon>Sordariomycetes</taxon>
        <taxon>Xylariomycetidae</taxon>
        <taxon>Xylariales</taxon>
        <taxon>Xylariaceae</taxon>
        <taxon>Xylaria</taxon>
    </lineage>
</organism>
<evidence type="ECO:0000256" key="5">
    <source>
        <dbReference type="SAM" id="Phobius"/>
    </source>
</evidence>
<comment type="subcellular location">
    <subcellularLocation>
        <location evidence="1">Membrane</location>
        <topology evidence="1">Multi-pass membrane protein</topology>
    </subcellularLocation>
</comment>
<dbReference type="Gene3D" id="1.20.58.340">
    <property type="entry name" value="Magnesium transport protein CorA, transmembrane region"/>
    <property type="match status" value="1"/>
</dbReference>
<evidence type="ECO:0000313" key="6">
    <source>
        <dbReference type="EMBL" id="RWA09521.1"/>
    </source>
</evidence>
<dbReference type="Proteomes" id="UP000286045">
    <property type="component" value="Unassembled WGS sequence"/>
</dbReference>
<dbReference type="InterPro" id="IPR045863">
    <property type="entry name" value="CorA_TM1_TM2"/>
</dbReference>
<gene>
    <name evidence="6" type="ORF">EKO27_g5576</name>
</gene>
<dbReference type="EMBL" id="RYZI01000150">
    <property type="protein sequence ID" value="RWA09521.1"/>
    <property type="molecule type" value="Genomic_DNA"/>
</dbReference>
<dbReference type="InterPro" id="IPR002523">
    <property type="entry name" value="MgTranspt_CorA/ZnTranspt_ZntB"/>
</dbReference>
<keyword evidence="4 5" id="KW-0472">Membrane</keyword>
<evidence type="ECO:0000313" key="7">
    <source>
        <dbReference type="Proteomes" id="UP000286045"/>
    </source>
</evidence>
<evidence type="ECO:0000256" key="2">
    <source>
        <dbReference type="ARBA" id="ARBA00022692"/>
    </source>
</evidence>
<evidence type="ECO:0000256" key="3">
    <source>
        <dbReference type="ARBA" id="ARBA00022989"/>
    </source>
</evidence>
<keyword evidence="3 5" id="KW-1133">Transmembrane helix</keyword>